<dbReference type="EMBL" id="CM041549">
    <property type="protein sequence ID" value="KAI3357221.1"/>
    <property type="molecule type" value="Genomic_DNA"/>
</dbReference>
<organism evidence="1 2">
    <name type="scientific">Scortum barcoo</name>
    <name type="common">barcoo grunter</name>
    <dbReference type="NCBI Taxonomy" id="214431"/>
    <lineage>
        <taxon>Eukaryota</taxon>
        <taxon>Metazoa</taxon>
        <taxon>Chordata</taxon>
        <taxon>Craniata</taxon>
        <taxon>Vertebrata</taxon>
        <taxon>Euteleostomi</taxon>
        <taxon>Actinopterygii</taxon>
        <taxon>Neopterygii</taxon>
        <taxon>Teleostei</taxon>
        <taxon>Neoteleostei</taxon>
        <taxon>Acanthomorphata</taxon>
        <taxon>Eupercaria</taxon>
        <taxon>Centrarchiformes</taxon>
        <taxon>Terapontoidei</taxon>
        <taxon>Terapontidae</taxon>
        <taxon>Scortum</taxon>
    </lineage>
</organism>
<gene>
    <name evidence="1" type="ORF">L3Q82_015678</name>
</gene>
<evidence type="ECO:0000313" key="2">
    <source>
        <dbReference type="Proteomes" id="UP000831701"/>
    </source>
</evidence>
<comment type="caution">
    <text evidence="1">The sequence shown here is derived from an EMBL/GenBank/DDBJ whole genome shotgun (WGS) entry which is preliminary data.</text>
</comment>
<feature type="non-terminal residue" evidence="1">
    <location>
        <position position="135"/>
    </location>
</feature>
<dbReference type="Proteomes" id="UP000831701">
    <property type="component" value="Chromosome 19"/>
</dbReference>
<evidence type="ECO:0000313" key="1">
    <source>
        <dbReference type="EMBL" id="KAI3357221.1"/>
    </source>
</evidence>
<name>A0ACB8VNN0_9TELE</name>
<reference evidence="1" key="1">
    <citation type="submission" date="2022-04" db="EMBL/GenBank/DDBJ databases">
        <title>Jade perch genome.</title>
        <authorList>
            <person name="Chao B."/>
        </authorList>
    </citation>
    <scope>NUCLEOTIDE SEQUENCE</scope>
    <source>
        <strain evidence="1">CB-2022</strain>
    </source>
</reference>
<sequence>MKTELESAGSLVSLPSLRTTTPRPRKNWKATKKKVEERGQQKRKRTDSQETGCKCRFCKLELKQGPDSPHIYSGIPGVAGKYIYCPAKSVLLIQRSGDGEGNDVEKSQESAFYEMEKRDGRLKRKNEGEGGVVVF</sequence>
<proteinExistence type="predicted"/>
<protein>
    <submittedName>
        <fullName evidence="1">Uncharacterized protein</fullName>
    </submittedName>
</protein>
<accession>A0ACB8VNN0</accession>
<keyword evidence="2" id="KW-1185">Reference proteome</keyword>